<feature type="transmembrane region" description="Helical" evidence="1">
    <location>
        <begin position="221"/>
        <end position="244"/>
    </location>
</feature>
<keyword evidence="1" id="KW-1133">Transmembrane helix</keyword>
<evidence type="ECO:0000256" key="1">
    <source>
        <dbReference type="SAM" id="Phobius"/>
    </source>
</evidence>
<feature type="transmembrane region" description="Helical" evidence="1">
    <location>
        <begin position="29"/>
        <end position="55"/>
    </location>
</feature>
<feature type="transmembrane region" description="Helical" evidence="1">
    <location>
        <begin position="108"/>
        <end position="128"/>
    </location>
</feature>
<dbReference type="Pfam" id="PF13386">
    <property type="entry name" value="DsbD_2"/>
    <property type="match status" value="1"/>
</dbReference>
<name>A0ABX0JD28_9BACL</name>
<feature type="domain" description="Urease accessory protein UreH-like transmembrane" evidence="2">
    <location>
        <begin position="28"/>
        <end position="237"/>
    </location>
</feature>
<proteinExistence type="predicted"/>
<dbReference type="InterPro" id="IPR039447">
    <property type="entry name" value="UreH-like_TM_dom"/>
</dbReference>
<reference evidence="3" key="1">
    <citation type="submission" date="2020-03" db="EMBL/GenBank/DDBJ databases">
        <title>Draft sequencing of Paenibacilllus sp. S3N08.</title>
        <authorList>
            <person name="Kim D.-U."/>
        </authorList>
    </citation>
    <scope>NUCLEOTIDE SEQUENCE</scope>
    <source>
        <strain evidence="3">S3N08</strain>
    </source>
</reference>
<accession>A0ABX0JD28</accession>
<keyword evidence="1" id="KW-0472">Membrane</keyword>
<dbReference type="Proteomes" id="UP001165962">
    <property type="component" value="Unassembled WGS sequence"/>
</dbReference>
<evidence type="ECO:0000313" key="3">
    <source>
        <dbReference type="EMBL" id="NHN33295.1"/>
    </source>
</evidence>
<dbReference type="RefSeq" id="WP_166153597.1">
    <property type="nucleotide sequence ID" value="NZ_JAAOIW010000011.1"/>
</dbReference>
<dbReference type="PANTHER" id="PTHR31272:SF4">
    <property type="entry name" value="CYTOCHROME C-TYPE BIOGENESIS PROTEIN HI_1454-RELATED"/>
    <property type="match status" value="1"/>
</dbReference>
<gene>
    <name evidence="3" type="ORF">G9U52_26135</name>
</gene>
<feature type="transmembrane region" description="Helical" evidence="1">
    <location>
        <begin position="149"/>
        <end position="177"/>
    </location>
</feature>
<evidence type="ECO:0000259" key="2">
    <source>
        <dbReference type="Pfam" id="PF13386"/>
    </source>
</evidence>
<protein>
    <submittedName>
        <fullName evidence="3">Sulfite exporter TauE/SafE family protein</fullName>
    </submittedName>
</protein>
<feature type="transmembrane region" description="Helical" evidence="1">
    <location>
        <begin position="183"/>
        <end position="209"/>
    </location>
</feature>
<dbReference type="PANTHER" id="PTHR31272">
    <property type="entry name" value="CYTOCHROME C-TYPE BIOGENESIS PROTEIN HI_1454-RELATED"/>
    <property type="match status" value="1"/>
</dbReference>
<keyword evidence="4" id="KW-1185">Reference proteome</keyword>
<dbReference type="InterPro" id="IPR051790">
    <property type="entry name" value="Cytochrome_c-biogenesis_DsbD"/>
</dbReference>
<organism evidence="3 4">
    <name type="scientific">Paenibacillus agricola</name>
    <dbReference type="NCBI Taxonomy" id="2716264"/>
    <lineage>
        <taxon>Bacteria</taxon>
        <taxon>Bacillati</taxon>
        <taxon>Bacillota</taxon>
        <taxon>Bacilli</taxon>
        <taxon>Bacillales</taxon>
        <taxon>Paenibacillaceae</taxon>
        <taxon>Paenibacillus</taxon>
    </lineage>
</organism>
<feature type="transmembrane region" description="Helical" evidence="1">
    <location>
        <begin position="67"/>
        <end position="88"/>
    </location>
</feature>
<keyword evidence="1" id="KW-0812">Transmembrane</keyword>
<sequence>MYSYFSMISVFLSEPFVNAANTDIAMLAALFLGFVGSLAPCQISANVAAITYFGNRQFQERLSWVETTMYLLGKIVVFILLGTLFWLFGQQITKEFIPFLAFARKILGPLLILIGLFLLGWLTVSFQLSNRLSEMIRKRSDRIGGKSGAFLMGFAFSLGFCPTMYVLFFGTLMPLALQSSYGFILPIVFAAGTAMPFLLFAGLAVGFGLDRVMIKRTRRWGLWIQRLAGIFLIIFGISDTMAYWNL</sequence>
<dbReference type="EMBL" id="JAAOIW010000011">
    <property type="protein sequence ID" value="NHN33295.1"/>
    <property type="molecule type" value="Genomic_DNA"/>
</dbReference>
<comment type="caution">
    <text evidence="3">The sequence shown here is derived from an EMBL/GenBank/DDBJ whole genome shotgun (WGS) entry which is preliminary data.</text>
</comment>
<evidence type="ECO:0000313" key="4">
    <source>
        <dbReference type="Proteomes" id="UP001165962"/>
    </source>
</evidence>